<dbReference type="Gene3D" id="2.30.29.30">
    <property type="entry name" value="Pleckstrin-homology domain (PH domain)/Phosphotyrosine-binding domain (PTB)"/>
    <property type="match status" value="1"/>
</dbReference>
<dbReference type="AlphaFoldDB" id="C1N0Y3"/>
<dbReference type="eggNOG" id="KOG2868">
    <property type="taxonomic scope" value="Eukaryota"/>
</dbReference>
<proteinExistence type="inferred from homology"/>
<dbReference type="SUPFAM" id="SSF50729">
    <property type="entry name" value="PH domain-like"/>
    <property type="match status" value="1"/>
</dbReference>
<dbReference type="RefSeq" id="XP_003061715.1">
    <property type="nucleotide sequence ID" value="XM_003061669.1"/>
</dbReference>
<dbReference type="OrthoDB" id="440673at2759"/>
<comment type="subcellular location">
    <subcellularLocation>
        <location evidence="1">Cytoplasm</location>
    </subcellularLocation>
</comment>
<dbReference type="Pfam" id="PF06058">
    <property type="entry name" value="DCP1"/>
    <property type="match status" value="1"/>
</dbReference>
<keyword evidence="3" id="KW-0963">Cytoplasm</keyword>
<dbReference type="GO" id="GO:0031087">
    <property type="term" value="P:deadenylation-independent decapping of nuclear-transcribed mRNA"/>
    <property type="evidence" value="ECO:0007669"/>
    <property type="project" value="TreeGrafter"/>
</dbReference>
<evidence type="ECO:0000313" key="6">
    <source>
        <dbReference type="EMBL" id="EEH54345.1"/>
    </source>
</evidence>
<keyword evidence="7" id="KW-1185">Reference proteome</keyword>
<dbReference type="GO" id="GO:0008047">
    <property type="term" value="F:enzyme activator activity"/>
    <property type="evidence" value="ECO:0007669"/>
    <property type="project" value="InterPro"/>
</dbReference>
<dbReference type="GO" id="GO:0006397">
    <property type="term" value="P:mRNA processing"/>
    <property type="evidence" value="ECO:0007669"/>
    <property type="project" value="UniProtKB-KW"/>
</dbReference>
<dbReference type="KEGG" id="mpp:MICPUCDRAFT_35318"/>
<dbReference type="PANTHER" id="PTHR16290:SF0">
    <property type="entry name" value="DECAPPING PROTEIN 1, ISOFORM A"/>
    <property type="match status" value="1"/>
</dbReference>
<dbReference type="OMA" id="FELSPPY"/>
<evidence type="ECO:0000256" key="5">
    <source>
        <dbReference type="SAM" id="MobiDB-lite"/>
    </source>
</evidence>
<protein>
    <submittedName>
        <fullName evidence="6">Predicted protein</fullName>
    </submittedName>
</protein>
<dbReference type="Proteomes" id="UP000001876">
    <property type="component" value="Unassembled WGS sequence"/>
</dbReference>
<reference evidence="6 7" key="1">
    <citation type="journal article" date="2009" name="Science">
        <title>Green evolution and dynamic adaptations revealed by genomes of the marine picoeukaryotes Micromonas.</title>
        <authorList>
            <person name="Worden A.Z."/>
            <person name="Lee J.H."/>
            <person name="Mock T."/>
            <person name="Rouze P."/>
            <person name="Simmons M.P."/>
            <person name="Aerts A.L."/>
            <person name="Allen A.E."/>
            <person name="Cuvelier M.L."/>
            <person name="Derelle E."/>
            <person name="Everett M.V."/>
            <person name="Foulon E."/>
            <person name="Grimwood J."/>
            <person name="Gundlach H."/>
            <person name="Henrissat B."/>
            <person name="Napoli C."/>
            <person name="McDonald S.M."/>
            <person name="Parker M.S."/>
            <person name="Rombauts S."/>
            <person name="Salamov A."/>
            <person name="Von Dassow P."/>
            <person name="Badger J.H."/>
            <person name="Coutinho P.M."/>
            <person name="Demir E."/>
            <person name="Dubchak I."/>
            <person name="Gentemann C."/>
            <person name="Eikrem W."/>
            <person name="Gready J.E."/>
            <person name="John U."/>
            <person name="Lanier W."/>
            <person name="Lindquist E.A."/>
            <person name="Lucas S."/>
            <person name="Mayer K.F."/>
            <person name="Moreau H."/>
            <person name="Not F."/>
            <person name="Otillar R."/>
            <person name="Panaud O."/>
            <person name="Pangilinan J."/>
            <person name="Paulsen I."/>
            <person name="Piegu B."/>
            <person name="Poliakov A."/>
            <person name="Robbens S."/>
            <person name="Schmutz J."/>
            <person name="Toulza E."/>
            <person name="Wyss T."/>
            <person name="Zelensky A."/>
            <person name="Zhou K."/>
            <person name="Armbrust E.V."/>
            <person name="Bhattacharya D."/>
            <person name="Goodenough U.W."/>
            <person name="Van de Peer Y."/>
            <person name="Grigoriev I.V."/>
        </authorList>
    </citation>
    <scope>NUCLEOTIDE SEQUENCE [LARGE SCALE GENOMIC DNA]</scope>
    <source>
        <strain evidence="6 7">CCMP1545</strain>
    </source>
</reference>
<feature type="compositionally biased region" description="Low complexity" evidence="5">
    <location>
        <begin position="217"/>
        <end position="235"/>
    </location>
</feature>
<sequence length="273" mass="28642">MPPKKPLVDQSVLANLKVLQKDDPDVEEILGSASHVTLYGFDLDAKAWSRKNVEGTLFVVRRRAVPSFQFVVLNRLSTENCRENLLGEFEFELSPPYLLYRSESEVNGIWFYRQEECDAMSALFDQITTAFAREPAGVSSVDDTAATLHRLGIGGAPAAAAAPAPAPAQSDNVAALFAGTLGQGGGAPPGYGGAAPAPMAEPPVASVVAKPRREKTATPAPVATSAAAPDSPAAASGGGGGGLNRESVRAAMYKLVSNDNFVDLMVKELKKAM</sequence>
<accession>C1N0Y3</accession>
<dbReference type="InterPro" id="IPR010334">
    <property type="entry name" value="Dcp1"/>
</dbReference>
<dbReference type="GO" id="GO:0000290">
    <property type="term" value="P:deadenylation-dependent decapping of nuclear-transcribed mRNA"/>
    <property type="evidence" value="ECO:0007669"/>
    <property type="project" value="InterPro"/>
</dbReference>
<dbReference type="CDD" id="cd13182">
    <property type="entry name" value="EVH1-like_Dcp1"/>
    <property type="match status" value="1"/>
</dbReference>
<dbReference type="InterPro" id="IPR011993">
    <property type="entry name" value="PH-like_dom_sf"/>
</dbReference>
<dbReference type="PANTHER" id="PTHR16290">
    <property type="entry name" value="TRANSCRIPTION FACTOR SMIF DECAPPING ENZYME DCP1"/>
    <property type="match status" value="1"/>
</dbReference>
<dbReference type="EMBL" id="GG663744">
    <property type="protein sequence ID" value="EEH54345.1"/>
    <property type="molecule type" value="Genomic_DNA"/>
</dbReference>
<evidence type="ECO:0000313" key="7">
    <source>
        <dbReference type="Proteomes" id="UP000001876"/>
    </source>
</evidence>
<dbReference type="STRING" id="564608.C1N0Y3"/>
<dbReference type="GO" id="GO:0000932">
    <property type="term" value="C:P-body"/>
    <property type="evidence" value="ECO:0007669"/>
    <property type="project" value="TreeGrafter"/>
</dbReference>
<organism evidence="7">
    <name type="scientific">Micromonas pusilla (strain CCMP1545)</name>
    <name type="common">Picoplanktonic green alga</name>
    <dbReference type="NCBI Taxonomy" id="564608"/>
    <lineage>
        <taxon>Eukaryota</taxon>
        <taxon>Viridiplantae</taxon>
        <taxon>Chlorophyta</taxon>
        <taxon>Mamiellophyceae</taxon>
        <taxon>Mamiellales</taxon>
        <taxon>Mamiellaceae</taxon>
        <taxon>Micromonas</taxon>
    </lineage>
</organism>
<dbReference type="GO" id="GO:0003729">
    <property type="term" value="F:mRNA binding"/>
    <property type="evidence" value="ECO:0007669"/>
    <property type="project" value="TreeGrafter"/>
</dbReference>
<evidence type="ECO:0000256" key="2">
    <source>
        <dbReference type="ARBA" id="ARBA00008778"/>
    </source>
</evidence>
<name>C1N0Y3_MICPC</name>
<dbReference type="GeneID" id="9687154"/>
<keyword evidence="4" id="KW-0507">mRNA processing</keyword>
<evidence type="ECO:0000256" key="3">
    <source>
        <dbReference type="ARBA" id="ARBA00022490"/>
    </source>
</evidence>
<comment type="similarity">
    <text evidence="2">Belongs to the DCP1 family.</text>
</comment>
<gene>
    <name evidence="6" type="ORF">MICPUCDRAFT_35318</name>
</gene>
<evidence type="ECO:0000256" key="1">
    <source>
        <dbReference type="ARBA" id="ARBA00004496"/>
    </source>
</evidence>
<evidence type="ECO:0000256" key="4">
    <source>
        <dbReference type="ARBA" id="ARBA00022664"/>
    </source>
</evidence>
<feature type="region of interest" description="Disordered" evidence="5">
    <location>
        <begin position="208"/>
        <end position="242"/>
    </location>
</feature>